<dbReference type="Pfam" id="PF13377">
    <property type="entry name" value="Peripla_BP_3"/>
    <property type="match status" value="1"/>
</dbReference>
<dbReference type="OrthoDB" id="252678at2"/>
<evidence type="ECO:0000256" key="1">
    <source>
        <dbReference type="ARBA" id="ARBA00023015"/>
    </source>
</evidence>
<dbReference type="CDD" id="cd01392">
    <property type="entry name" value="HTH_LacI"/>
    <property type="match status" value="1"/>
</dbReference>
<dbReference type="SMART" id="SM00354">
    <property type="entry name" value="HTH_LACI"/>
    <property type="match status" value="1"/>
</dbReference>
<dbReference type="PANTHER" id="PTHR30146">
    <property type="entry name" value="LACI-RELATED TRANSCRIPTIONAL REPRESSOR"/>
    <property type="match status" value="1"/>
</dbReference>
<dbReference type="PROSITE" id="PS50943">
    <property type="entry name" value="HTH_CROC1"/>
    <property type="match status" value="1"/>
</dbReference>
<keyword evidence="7" id="KW-1185">Reference proteome</keyword>
<name>A0A1H0KD21_9ACTN</name>
<dbReference type="PROSITE" id="PS50932">
    <property type="entry name" value="HTH_LACI_2"/>
    <property type="match status" value="1"/>
</dbReference>
<proteinExistence type="predicted"/>
<evidence type="ECO:0000313" key="7">
    <source>
        <dbReference type="Proteomes" id="UP000198741"/>
    </source>
</evidence>
<evidence type="ECO:0000256" key="2">
    <source>
        <dbReference type="ARBA" id="ARBA00023125"/>
    </source>
</evidence>
<sequence length="344" mass="36651">MPTSEDVARAAGVSQSTVSYVMSGKRSISPETRRRVEQVIEELGYHPNSGAQALASSKTNVIGLVLPFRANMDMSVISEFMAGIAAGARAHDYDILLVTADEGPAGLRRLVGRALCDALILMEVGSQDDRLAVARSLGAPVVLIGVPDDSDGLYCVDFDFEGAGQVCVDELADLGHTEIGLLGIDPDSTKGRANFSVRFRRGIAAAAARRGLNIRTVNMEANHSDVSRAINTMMKMSPPVTGLILQHSDSPDPVTAVLLEHGLVPGSDVAVIGLCPDALAERLRVPMTTVQQQVTEVTRRAMDALFRMLNKDGAITGQVDLVPVSLARRASTNRPPSHGRRAIH</sequence>
<dbReference type="InterPro" id="IPR028082">
    <property type="entry name" value="Peripla_BP_I"/>
</dbReference>
<dbReference type="SUPFAM" id="SSF47413">
    <property type="entry name" value="lambda repressor-like DNA-binding domains"/>
    <property type="match status" value="1"/>
</dbReference>
<dbReference type="InterPro" id="IPR010982">
    <property type="entry name" value="Lambda_DNA-bd_dom_sf"/>
</dbReference>
<dbReference type="Gene3D" id="1.10.260.40">
    <property type="entry name" value="lambda repressor-like DNA-binding domains"/>
    <property type="match status" value="1"/>
</dbReference>
<keyword evidence="2 6" id="KW-0238">DNA-binding</keyword>
<protein>
    <submittedName>
        <fullName evidence="6">DNA-binding transcriptional regulator, LacI/PurR family</fullName>
    </submittedName>
</protein>
<dbReference type="GO" id="GO:0000976">
    <property type="term" value="F:transcription cis-regulatory region binding"/>
    <property type="evidence" value="ECO:0007669"/>
    <property type="project" value="TreeGrafter"/>
</dbReference>
<dbReference type="Pfam" id="PF00356">
    <property type="entry name" value="LacI"/>
    <property type="match status" value="1"/>
</dbReference>
<reference evidence="6 7" key="1">
    <citation type="submission" date="2016-10" db="EMBL/GenBank/DDBJ databases">
        <authorList>
            <person name="de Groot N.N."/>
        </authorList>
    </citation>
    <scope>NUCLEOTIDE SEQUENCE [LARGE SCALE GENOMIC DNA]</scope>
    <source>
        <strain evidence="7">P4-7,KCTC 19426,CECT 7604</strain>
    </source>
</reference>
<dbReference type="GO" id="GO:0003700">
    <property type="term" value="F:DNA-binding transcription factor activity"/>
    <property type="evidence" value="ECO:0007669"/>
    <property type="project" value="TreeGrafter"/>
</dbReference>
<dbReference type="InterPro" id="IPR000843">
    <property type="entry name" value="HTH_LacI"/>
</dbReference>
<dbReference type="Proteomes" id="UP000198741">
    <property type="component" value="Chromosome I"/>
</dbReference>
<evidence type="ECO:0000313" key="6">
    <source>
        <dbReference type="EMBL" id="SDO53797.1"/>
    </source>
</evidence>
<evidence type="ECO:0000259" key="4">
    <source>
        <dbReference type="PROSITE" id="PS50932"/>
    </source>
</evidence>
<dbReference type="InterPro" id="IPR001387">
    <property type="entry name" value="Cro/C1-type_HTH"/>
</dbReference>
<gene>
    <name evidence="6" type="ORF">SAMN04515671_1260</name>
</gene>
<evidence type="ECO:0000259" key="5">
    <source>
        <dbReference type="PROSITE" id="PS50943"/>
    </source>
</evidence>
<dbReference type="AlphaFoldDB" id="A0A1H0KD21"/>
<dbReference type="EMBL" id="LT629710">
    <property type="protein sequence ID" value="SDO53797.1"/>
    <property type="molecule type" value="Genomic_DNA"/>
</dbReference>
<keyword evidence="1" id="KW-0805">Transcription regulation</keyword>
<dbReference type="InterPro" id="IPR046335">
    <property type="entry name" value="LacI/GalR-like_sensor"/>
</dbReference>
<feature type="domain" description="HTH cro/C1-type" evidence="5">
    <location>
        <begin position="3"/>
        <end position="32"/>
    </location>
</feature>
<evidence type="ECO:0000256" key="3">
    <source>
        <dbReference type="ARBA" id="ARBA00023163"/>
    </source>
</evidence>
<feature type="domain" description="HTH lacI-type" evidence="4">
    <location>
        <begin position="2"/>
        <end position="56"/>
    </location>
</feature>
<accession>A0A1H0KD21</accession>
<organism evidence="6 7">
    <name type="scientific">Nakamurella panacisegetis</name>
    <dbReference type="NCBI Taxonomy" id="1090615"/>
    <lineage>
        <taxon>Bacteria</taxon>
        <taxon>Bacillati</taxon>
        <taxon>Actinomycetota</taxon>
        <taxon>Actinomycetes</taxon>
        <taxon>Nakamurellales</taxon>
        <taxon>Nakamurellaceae</taxon>
        <taxon>Nakamurella</taxon>
    </lineage>
</organism>
<keyword evidence="3" id="KW-0804">Transcription</keyword>
<dbReference type="PANTHER" id="PTHR30146:SF153">
    <property type="entry name" value="LACTOSE OPERON REPRESSOR"/>
    <property type="match status" value="1"/>
</dbReference>
<dbReference type="SUPFAM" id="SSF53822">
    <property type="entry name" value="Periplasmic binding protein-like I"/>
    <property type="match status" value="1"/>
</dbReference>
<dbReference type="STRING" id="1090615.SAMN04515671_1260"/>
<dbReference type="Gene3D" id="3.40.50.2300">
    <property type="match status" value="2"/>
</dbReference>
<dbReference type="RefSeq" id="WP_090475161.1">
    <property type="nucleotide sequence ID" value="NZ_LT629710.1"/>
</dbReference>